<dbReference type="KEGG" id="pno:SNOG_01292"/>
<sequence>MALQVLESSVPQYRDSGVLETMILQAVNYEGDEKGSSIALKAEQSCVNLVALN</sequence>
<gene>
    <name evidence="1" type="ORF">SNOG_01292</name>
</gene>
<dbReference type="AlphaFoldDB" id="Q0V3X2"/>
<reference evidence="2" key="1">
    <citation type="journal article" date="2007" name="Plant Cell">
        <title>Dothideomycete-plant interactions illuminated by genome sequencing and EST analysis of the wheat pathogen Stagonospora nodorum.</title>
        <authorList>
            <person name="Hane J.K."/>
            <person name="Lowe R.G."/>
            <person name="Solomon P.S."/>
            <person name="Tan K.C."/>
            <person name="Schoch C.L."/>
            <person name="Spatafora J.W."/>
            <person name="Crous P.W."/>
            <person name="Kodira C."/>
            <person name="Birren B.W."/>
            <person name="Galagan J.E."/>
            <person name="Torriani S.F."/>
            <person name="McDonald B.A."/>
            <person name="Oliver R.P."/>
        </authorList>
    </citation>
    <scope>NUCLEOTIDE SEQUENCE [LARGE SCALE GENOMIC DNA]</scope>
    <source>
        <strain evidence="2">SN15 / ATCC MYA-4574 / FGSC 10173</strain>
    </source>
</reference>
<evidence type="ECO:0000313" key="2">
    <source>
        <dbReference type="Proteomes" id="UP000001055"/>
    </source>
</evidence>
<dbReference type="RefSeq" id="XP_001791938.1">
    <property type="nucleotide sequence ID" value="XM_001791886.1"/>
</dbReference>
<dbReference type="InParanoid" id="Q0V3X2"/>
<dbReference type="EMBL" id="CH445326">
    <property type="protein sequence ID" value="EAT90941.1"/>
    <property type="molecule type" value="Genomic_DNA"/>
</dbReference>
<accession>Q0V3X2</accession>
<dbReference type="Proteomes" id="UP000001055">
    <property type="component" value="Unassembled WGS sequence"/>
</dbReference>
<name>Q0V3X2_PHANO</name>
<evidence type="ECO:0000313" key="1">
    <source>
        <dbReference type="EMBL" id="EAT90941.1"/>
    </source>
</evidence>
<dbReference type="GeneID" id="5968783"/>
<organism evidence="1 2">
    <name type="scientific">Phaeosphaeria nodorum (strain SN15 / ATCC MYA-4574 / FGSC 10173)</name>
    <name type="common">Glume blotch fungus</name>
    <name type="synonym">Parastagonospora nodorum</name>
    <dbReference type="NCBI Taxonomy" id="321614"/>
    <lineage>
        <taxon>Eukaryota</taxon>
        <taxon>Fungi</taxon>
        <taxon>Dikarya</taxon>
        <taxon>Ascomycota</taxon>
        <taxon>Pezizomycotina</taxon>
        <taxon>Dothideomycetes</taxon>
        <taxon>Pleosporomycetidae</taxon>
        <taxon>Pleosporales</taxon>
        <taxon>Pleosporineae</taxon>
        <taxon>Phaeosphaeriaceae</taxon>
        <taxon>Parastagonospora</taxon>
    </lineage>
</organism>
<dbReference type="VEuPathDB" id="FungiDB:JI435_433520"/>
<protein>
    <submittedName>
        <fullName evidence="1">Uncharacterized protein</fullName>
    </submittedName>
</protein>
<proteinExistence type="predicted"/>